<dbReference type="PANTHER" id="PTHR16119:SF17">
    <property type="entry name" value="TRANSMEMBRANE PROTEIN 144"/>
    <property type="match status" value="1"/>
</dbReference>
<dbReference type="RefSeq" id="XP_060034880.1">
    <property type="nucleotide sequence ID" value="XM_060178897.1"/>
</dbReference>
<feature type="transmembrane region" description="Helical" evidence="6">
    <location>
        <begin position="93"/>
        <end position="114"/>
    </location>
</feature>
<evidence type="ECO:0000256" key="4">
    <source>
        <dbReference type="ARBA" id="ARBA00022989"/>
    </source>
</evidence>
<dbReference type="Proteomes" id="UP001652624">
    <property type="component" value="Chromosome 19"/>
</dbReference>
<gene>
    <name evidence="8 9" type="primary">TMEM144</name>
</gene>
<proteinExistence type="inferred from homology"/>
<feature type="transmembrane region" description="Helical" evidence="6">
    <location>
        <begin position="6"/>
        <end position="27"/>
    </location>
</feature>
<keyword evidence="5 6" id="KW-0472">Membrane</keyword>
<name>A0ABM3WE87_ERIEU</name>
<dbReference type="GeneID" id="103120032"/>
<evidence type="ECO:0000256" key="6">
    <source>
        <dbReference type="SAM" id="Phobius"/>
    </source>
</evidence>
<feature type="transmembrane region" description="Helical" evidence="6">
    <location>
        <begin position="65"/>
        <end position="86"/>
    </location>
</feature>
<evidence type="ECO:0000256" key="5">
    <source>
        <dbReference type="ARBA" id="ARBA00023136"/>
    </source>
</evidence>
<dbReference type="RefSeq" id="XP_060034881.1">
    <property type="nucleotide sequence ID" value="XM_060178898.1"/>
</dbReference>
<dbReference type="SUPFAM" id="SSF103481">
    <property type="entry name" value="Multidrug resistance efflux transporter EmrE"/>
    <property type="match status" value="1"/>
</dbReference>
<feature type="transmembrane region" description="Helical" evidence="6">
    <location>
        <begin position="126"/>
        <end position="145"/>
    </location>
</feature>
<sequence length="348" mass="37974">MSSNEMDLTIGFISSSIAIILFGSNFVPLKKYDTGDGMFLQWVLCAAIWLVSLVVNIILHCPKFWPFAMVGGCIWATGNIAVVPIIKTIGLGLGILIWGSFNTLTGWASSRFGWFGMDAEEVPKPLLNYIGAALSVISAFVFLFIRSETPNSTCSTDTTPLITERVVNSTPDPCPDYSWVNKLSTVQHRIVGCSLAVISGILYGCTFVPVIYIKDHSKQNDSIYAGSSQYDIDYVFAHFSGIFLTSTVYFLAYCVVMKNNPKLYPEAVLPGFLSGVLWAIATCCCFIANQSLSAVVSFPIITAGPGLVAALWGVFIFKEIQGLQNYLLMIFAFLIILAGILCTVFSKL</sequence>
<protein>
    <submittedName>
        <fullName evidence="8 9">Transmembrane protein 144 isoform X1</fullName>
    </submittedName>
</protein>
<feature type="transmembrane region" description="Helical" evidence="6">
    <location>
        <begin position="190"/>
        <end position="214"/>
    </location>
</feature>
<accession>A0ABM3WE87</accession>
<evidence type="ECO:0000256" key="1">
    <source>
        <dbReference type="ARBA" id="ARBA00004141"/>
    </source>
</evidence>
<keyword evidence="7" id="KW-1185">Reference proteome</keyword>
<dbReference type="InterPro" id="IPR010651">
    <property type="entry name" value="Sugar_transport"/>
</dbReference>
<feature type="transmembrane region" description="Helical" evidence="6">
    <location>
        <begin position="295"/>
        <end position="317"/>
    </location>
</feature>
<evidence type="ECO:0000313" key="7">
    <source>
        <dbReference type="Proteomes" id="UP001652624"/>
    </source>
</evidence>
<feature type="transmembrane region" description="Helical" evidence="6">
    <location>
        <begin position="326"/>
        <end position="346"/>
    </location>
</feature>
<evidence type="ECO:0000313" key="8">
    <source>
        <dbReference type="RefSeq" id="XP_060034880.1"/>
    </source>
</evidence>
<feature type="transmembrane region" description="Helical" evidence="6">
    <location>
        <begin position="268"/>
        <end position="289"/>
    </location>
</feature>
<dbReference type="PANTHER" id="PTHR16119">
    <property type="entry name" value="TRANSMEMBRANE PROTEIN 144"/>
    <property type="match status" value="1"/>
</dbReference>
<dbReference type="InterPro" id="IPR037185">
    <property type="entry name" value="EmrE-like"/>
</dbReference>
<dbReference type="InterPro" id="IPR012435">
    <property type="entry name" value="TMEM144"/>
</dbReference>
<evidence type="ECO:0000256" key="2">
    <source>
        <dbReference type="ARBA" id="ARBA00005731"/>
    </source>
</evidence>
<evidence type="ECO:0000256" key="3">
    <source>
        <dbReference type="ARBA" id="ARBA00022692"/>
    </source>
</evidence>
<feature type="transmembrane region" description="Helical" evidence="6">
    <location>
        <begin position="39"/>
        <end position="59"/>
    </location>
</feature>
<reference evidence="8 9" key="1">
    <citation type="submission" date="2025-05" db="UniProtKB">
        <authorList>
            <consortium name="RefSeq"/>
        </authorList>
    </citation>
    <scope>IDENTIFICATION</scope>
</reference>
<comment type="similarity">
    <text evidence="2">Belongs to the TMEM144 family.</text>
</comment>
<feature type="transmembrane region" description="Helical" evidence="6">
    <location>
        <begin position="234"/>
        <end position="256"/>
    </location>
</feature>
<organism evidence="7 8">
    <name type="scientific">Erinaceus europaeus</name>
    <name type="common">Western European hedgehog</name>
    <dbReference type="NCBI Taxonomy" id="9365"/>
    <lineage>
        <taxon>Eukaryota</taxon>
        <taxon>Metazoa</taxon>
        <taxon>Chordata</taxon>
        <taxon>Craniata</taxon>
        <taxon>Vertebrata</taxon>
        <taxon>Euteleostomi</taxon>
        <taxon>Mammalia</taxon>
        <taxon>Eutheria</taxon>
        <taxon>Laurasiatheria</taxon>
        <taxon>Eulipotyphla</taxon>
        <taxon>Erinaceidae</taxon>
        <taxon>Erinaceinae</taxon>
        <taxon>Erinaceus</taxon>
    </lineage>
</organism>
<comment type="subcellular location">
    <subcellularLocation>
        <location evidence="1">Membrane</location>
        <topology evidence="1">Multi-pass membrane protein</topology>
    </subcellularLocation>
</comment>
<keyword evidence="3 6" id="KW-0812">Transmembrane</keyword>
<dbReference type="Pfam" id="PF07857">
    <property type="entry name" value="TMEM144"/>
    <property type="match status" value="1"/>
</dbReference>
<keyword evidence="4 6" id="KW-1133">Transmembrane helix</keyword>
<evidence type="ECO:0000313" key="9">
    <source>
        <dbReference type="RefSeq" id="XP_060034881.1"/>
    </source>
</evidence>